<dbReference type="OrthoDB" id="2370239at2759"/>
<dbReference type="AlphaFoldDB" id="A0A367IQ59"/>
<organism evidence="1 2">
    <name type="scientific">Rhizopus stolonifer</name>
    <name type="common">Rhizopus nigricans</name>
    <dbReference type="NCBI Taxonomy" id="4846"/>
    <lineage>
        <taxon>Eukaryota</taxon>
        <taxon>Fungi</taxon>
        <taxon>Fungi incertae sedis</taxon>
        <taxon>Mucoromycota</taxon>
        <taxon>Mucoromycotina</taxon>
        <taxon>Mucoromycetes</taxon>
        <taxon>Mucorales</taxon>
        <taxon>Mucorineae</taxon>
        <taxon>Rhizopodaceae</taxon>
        <taxon>Rhizopus</taxon>
    </lineage>
</organism>
<accession>A0A367IQ59</accession>
<protein>
    <submittedName>
        <fullName evidence="1">Uncharacterized protein</fullName>
    </submittedName>
</protein>
<dbReference type="Proteomes" id="UP000253551">
    <property type="component" value="Unassembled WGS sequence"/>
</dbReference>
<gene>
    <name evidence="1" type="ORF">CU098_005748</name>
</gene>
<evidence type="ECO:0000313" key="2">
    <source>
        <dbReference type="Proteomes" id="UP000253551"/>
    </source>
</evidence>
<dbReference type="STRING" id="4846.A0A367IQ59"/>
<comment type="caution">
    <text evidence="1">The sequence shown here is derived from an EMBL/GenBank/DDBJ whole genome shotgun (WGS) entry which is preliminary data.</text>
</comment>
<evidence type="ECO:0000313" key="1">
    <source>
        <dbReference type="EMBL" id="RCH79631.1"/>
    </source>
</evidence>
<proteinExistence type="predicted"/>
<dbReference type="EMBL" id="PJQM01006466">
    <property type="protein sequence ID" value="RCH79631.1"/>
    <property type="molecule type" value="Genomic_DNA"/>
</dbReference>
<reference evidence="1 2" key="1">
    <citation type="journal article" date="2018" name="G3 (Bethesda)">
        <title>Phylogenetic and Phylogenomic Definition of Rhizopus Species.</title>
        <authorList>
            <person name="Gryganskyi A.P."/>
            <person name="Golan J."/>
            <person name="Dolatabadi S."/>
            <person name="Mondo S."/>
            <person name="Robb S."/>
            <person name="Idnurm A."/>
            <person name="Muszewska A."/>
            <person name="Steczkiewicz K."/>
            <person name="Masonjones S."/>
            <person name="Liao H.L."/>
            <person name="Gajdeczka M.T."/>
            <person name="Anike F."/>
            <person name="Vuek A."/>
            <person name="Anishchenko I.M."/>
            <person name="Voigt K."/>
            <person name="de Hoog G.S."/>
            <person name="Smith M.E."/>
            <person name="Heitman J."/>
            <person name="Vilgalys R."/>
            <person name="Stajich J.E."/>
        </authorList>
    </citation>
    <scope>NUCLEOTIDE SEQUENCE [LARGE SCALE GENOMIC DNA]</scope>
    <source>
        <strain evidence="1 2">LSU 92-RS-03</strain>
    </source>
</reference>
<sequence length="122" mass="13891">MTAIDFDPFRYRISPPLKLNKAQEKAFISILDTFVPYLPKDQEDSLVEKLKGTHTEKQVRNFCRVSSSSLGTIKTVLAMINRTVLPEKRIEFANLLFTLTRPTSMHQLTGQSAEFGNLSSRE</sequence>
<keyword evidence="2" id="KW-1185">Reference proteome</keyword>
<name>A0A367IQ59_RHIST</name>